<keyword evidence="3" id="KW-1185">Reference proteome</keyword>
<organism evidence="2 3">
    <name type="scientific">Drosophila willistoni</name>
    <name type="common">Fruit fly</name>
    <dbReference type="NCBI Taxonomy" id="7260"/>
    <lineage>
        <taxon>Eukaryota</taxon>
        <taxon>Metazoa</taxon>
        <taxon>Ecdysozoa</taxon>
        <taxon>Arthropoda</taxon>
        <taxon>Hexapoda</taxon>
        <taxon>Insecta</taxon>
        <taxon>Pterygota</taxon>
        <taxon>Neoptera</taxon>
        <taxon>Endopterygota</taxon>
        <taxon>Diptera</taxon>
        <taxon>Brachycera</taxon>
        <taxon>Muscomorpha</taxon>
        <taxon>Ephydroidea</taxon>
        <taxon>Drosophilidae</taxon>
        <taxon>Drosophila</taxon>
        <taxon>Sophophora</taxon>
    </lineage>
</organism>
<accession>A0A0Q9WV20</accession>
<name>A0A0Q9WV20_DROWI</name>
<dbReference type="Proteomes" id="UP000007798">
    <property type="component" value="Unassembled WGS sequence"/>
</dbReference>
<dbReference type="EMBL" id="CH964272">
    <property type="protein sequence ID" value="KRF99978.1"/>
    <property type="molecule type" value="Genomic_DNA"/>
</dbReference>
<proteinExistence type="predicted"/>
<protein>
    <submittedName>
        <fullName evidence="2">Uncharacterized protein</fullName>
    </submittedName>
</protein>
<gene>
    <name evidence="2" type="primary">Dwil\GK27437</name>
    <name evidence="2" type="ORF">Dwil_GK27437</name>
</gene>
<evidence type="ECO:0000313" key="2">
    <source>
        <dbReference type="EMBL" id="KRF99978.1"/>
    </source>
</evidence>
<evidence type="ECO:0000313" key="3">
    <source>
        <dbReference type="Proteomes" id="UP000007798"/>
    </source>
</evidence>
<dbReference type="AlphaFoldDB" id="A0A0Q9WV20"/>
<evidence type="ECO:0000256" key="1">
    <source>
        <dbReference type="SAM" id="MobiDB-lite"/>
    </source>
</evidence>
<feature type="compositionally biased region" description="Low complexity" evidence="1">
    <location>
        <begin position="11"/>
        <end position="26"/>
    </location>
</feature>
<feature type="region of interest" description="Disordered" evidence="1">
    <location>
        <begin position="1"/>
        <end position="26"/>
    </location>
</feature>
<feature type="non-terminal residue" evidence="2">
    <location>
        <position position="26"/>
    </location>
</feature>
<reference evidence="2 3" key="1">
    <citation type="journal article" date="2007" name="Nature">
        <title>Evolution of genes and genomes on the Drosophila phylogeny.</title>
        <authorList>
            <consortium name="Drosophila 12 Genomes Consortium"/>
            <person name="Clark A.G."/>
            <person name="Eisen M.B."/>
            <person name="Smith D.R."/>
            <person name="Bergman C.M."/>
            <person name="Oliver B."/>
            <person name="Markow T.A."/>
            <person name="Kaufman T.C."/>
            <person name="Kellis M."/>
            <person name="Gelbart W."/>
            <person name="Iyer V.N."/>
            <person name="Pollard D.A."/>
            <person name="Sackton T.B."/>
            <person name="Larracuente A.M."/>
            <person name="Singh N.D."/>
            <person name="Abad J.P."/>
            <person name="Abt D.N."/>
            <person name="Adryan B."/>
            <person name="Aguade M."/>
            <person name="Akashi H."/>
            <person name="Anderson W.W."/>
            <person name="Aquadro C.F."/>
            <person name="Ardell D.H."/>
            <person name="Arguello R."/>
            <person name="Artieri C.G."/>
            <person name="Barbash D.A."/>
            <person name="Barker D."/>
            <person name="Barsanti P."/>
            <person name="Batterham P."/>
            <person name="Batzoglou S."/>
            <person name="Begun D."/>
            <person name="Bhutkar A."/>
            <person name="Blanco E."/>
            <person name="Bosak S.A."/>
            <person name="Bradley R.K."/>
            <person name="Brand A.D."/>
            <person name="Brent M.R."/>
            <person name="Brooks A.N."/>
            <person name="Brown R.H."/>
            <person name="Butlin R.K."/>
            <person name="Caggese C."/>
            <person name="Calvi B.R."/>
            <person name="Bernardo de Carvalho A."/>
            <person name="Caspi A."/>
            <person name="Castrezana S."/>
            <person name="Celniker S.E."/>
            <person name="Chang J.L."/>
            <person name="Chapple C."/>
            <person name="Chatterji S."/>
            <person name="Chinwalla A."/>
            <person name="Civetta A."/>
            <person name="Clifton S.W."/>
            <person name="Comeron J.M."/>
            <person name="Costello J.C."/>
            <person name="Coyne J.A."/>
            <person name="Daub J."/>
            <person name="David R.G."/>
            <person name="Delcher A.L."/>
            <person name="Delehaunty K."/>
            <person name="Do C.B."/>
            <person name="Ebling H."/>
            <person name="Edwards K."/>
            <person name="Eickbush T."/>
            <person name="Evans J.D."/>
            <person name="Filipski A."/>
            <person name="Findeiss S."/>
            <person name="Freyhult E."/>
            <person name="Fulton L."/>
            <person name="Fulton R."/>
            <person name="Garcia A.C."/>
            <person name="Gardiner A."/>
            <person name="Garfield D.A."/>
            <person name="Garvin B.E."/>
            <person name="Gibson G."/>
            <person name="Gilbert D."/>
            <person name="Gnerre S."/>
            <person name="Godfrey J."/>
            <person name="Good R."/>
            <person name="Gotea V."/>
            <person name="Gravely B."/>
            <person name="Greenberg A.J."/>
            <person name="Griffiths-Jones S."/>
            <person name="Gross S."/>
            <person name="Guigo R."/>
            <person name="Gustafson E.A."/>
            <person name="Haerty W."/>
            <person name="Hahn M.W."/>
            <person name="Halligan D.L."/>
            <person name="Halpern A.L."/>
            <person name="Halter G.M."/>
            <person name="Han M.V."/>
            <person name="Heger A."/>
            <person name="Hillier L."/>
            <person name="Hinrichs A.S."/>
            <person name="Holmes I."/>
            <person name="Hoskins R.A."/>
            <person name="Hubisz M.J."/>
            <person name="Hultmark D."/>
            <person name="Huntley M.A."/>
            <person name="Jaffe D.B."/>
            <person name="Jagadeeshan S."/>
            <person name="Jeck W.R."/>
            <person name="Johnson J."/>
            <person name="Jones C.D."/>
            <person name="Jordan W.C."/>
            <person name="Karpen G.H."/>
            <person name="Kataoka E."/>
            <person name="Keightley P.D."/>
            <person name="Kheradpour P."/>
            <person name="Kirkness E.F."/>
            <person name="Koerich L.B."/>
            <person name="Kristiansen K."/>
            <person name="Kudrna D."/>
            <person name="Kulathinal R.J."/>
            <person name="Kumar S."/>
            <person name="Kwok R."/>
            <person name="Lander E."/>
            <person name="Langley C.H."/>
            <person name="Lapoint R."/>
            <person name="Lazzaro B.P."/>
            <person name="Lee S.J."/>
            <person name="Levesque L."/>
            <person name="Li R."/>
            <person name="Lin C.F."/>
            <person name="Lin M.F."/>
            <person name="Lindblad-Toh K."/>
            <person name="Llopart A."/>
            <person name="Long M."/>
            <person name="Low L."/>
            <person name="Lozovsky E."/>
            <person name="Lu J."/>
            <person name="Luo M."/>
            <person name="Machado C.A."/>
            <person name="Makalowski W."/>
            <person name="Marzo M."/>
            <person name="Matsuda M."/>
            <person name="Matzkin L."/>
            <person name="McAllister B."/>
            <person name="McBride C.S."/>
            <person name="McKernan B."/>
            <person name="McKernan K."/>
            <person name="Mendez-Lago M."/>
            <person name="Minx P."/>
            <person name="Mollenhauer M.U."/>
            <person name="Montooth K."/>
            <person name="Mount S.M."/>
            <person name="Mu X."/>
            <person name="Myers E."/>
            <person name="Negre B."/>
            <person name="Newfeld S."/>
            <person name="Nielsen R."/>
            <person name="Noor M.A."/>
            <person name="O'Grady P."/>
            <person name="Pachter L."/>
            <person name="Papaceit M."/>
            <person name="Parisi M.J."/>
            <person name="Parisi M."/>
            <person name="Parts L."/>
            <person name="Pedersen J.S."/>
            <person name="Pesole G."/>
            <person name="Phillippy A.M."/>
            <person name="Ponting C.P."/>
            <person name="Pop M."/>
            <person name="Porcelli D."/>
            <person name="Powell J.R."/>
            <person name="Prohaska S."/>
            <person name="Pruitt K."/>
            <person name="Puig M."/>
            <person name="Quesneville H."/>
            <person name="Ram K.R."/>
            <person name="Rand D."/>
            <person name="Rasmussen M.D."/>
            <person name="Reed L.K."/>
            <person name="Reenan R."/>
            <person name="Reily A."/>
            <person name="Remington K.A."/>
            <person name="Rieger T.T."/>
            <person name="Ritchie M.G."/>
            <person name="Robin C."/>
            <person name="Rogers Y.H."/>
            <person name="Rohde C."/>
            <person name="Rozas J."/>
            <person name="Rubenfield M.J."/>
            <person name="Ruiz A."/>
            <person name="Russo S."/>
            <person name="Salzberg S.L."/>
            <person name="Sanchez-Gracia A."/>
            <person name="Saranga D.J."/>
            <person name="Sato H."/>
            <person name="Schaeffer S.W."/>
            <person name="Schatz M.C."/>
            <person name="Schlenke T."/>
            <person name="Schwartz R."/>
            <person name="Segarra C."/>
            <person name="Singh R.S."/>
            <person name="Sirot L."/>
            <person name="Sirota M."/>
            <person name="Sisneros N.B."/>
            <person name="Smith C.D."/>
            <person name="Smith T.F."/>
            <person name="Spieth J."/>
            <person name="Stage D.E."/>
            <person name="Stark A."/>
            <person name="Stephan W."/>
            <person name="Strausberg R.L."/>
            <person name="Strempel S."/>
            <person name="Sturgill D."/>
            <person name="Sutton G."/>
            <person name="Sutton G.G."/>
            <person name="Tao W."/>
            <person name="Teichmann S."/>
            <person name="Tobari Y.N."/>
            <person name="Tomimura Y."/>
            <person name="Tsolas J.M."/>
            <person name="Valente V.L."/>
            <person name="Venter E."/>
            <person name="Venter J.C."/>
            <person name="Vicario S."/>
            <person name="Vieira F.G."/>
            <person name="Vilella A.J."/>
            <person name="Villasante A."/>
            <person name="Walenz B."/>
            <person name="Wang J."/>
            <person name="Wasserman M."/>
            <person name="Watts T."/>
            <person name="Wilson D."/>
            <person name="Wilson R.K."/>
            <person name="Wing R.A."/>
            <person name="Wolfner M.F."/>
            <person name="Wong A."/>
            <person name="Wong G.K."/>
            <person name="Wu C.I."/>
            <person name="Wu G."/>
            <person name="Yamamoto D."/>
            <person name="Yang H.P."/>
            <person name="Yang S.P."/>
            <person name="Yorke J.A."/>
            <person name="Yoshida K."/>
            <person name="Zdobnov E."/>
            <person name="Zhang P."/>
            <person name="Zhang Y."/>
            <person name="Zimin A.V."/>
            <person name="Baldwin J."/>
            <person name="Abdouelleil A."/>
            <person name="Abdulkadir J."/>
            <person name="Abebe A."/>
            <person name="Abera B."/>
            <person name="Abreu J."/>
            <person name="Acer S.C."/>
            <person name="Aftuck L."/>
            <person name="Alexander A."/>
            <person name="An P."/>
            <person name="Anderson E."/>
            <person name="Anderson S."/>
            <person name="Arachi H."/>
            <person name="Azer M."/>
            <person name="Bachantsang P."/>
            <person name="Barry A."/>
            <person name="Bayul T."/>
            <person name="Berlin A."/>
            <person name="Bessette D."/>
            <person name="Bloom T."/>
            <person name="Blye J."/>
            <person name="Boguslavskiy L."/>
            <person name="Bonnet C."/>
            <person name="Boukhgalter B."/>
            <person name="Bourzgui I."/>
            <person name="Brown A."/>
            <person name="Cahill P."/>
            <person name="Channer S."/>
            <person name="Cheshatsang Y."/>
            <person name="Chuda L."/>
            <person name="Citroen M."/>
            <person name="Collymore A."/>
            <person name="Cooke P."/>
            <person name="Costello M."/>
            <person name="D'Aco K."/>
            <person name="Daza R."/>
            <person name="De Haan G."/>
            <person name="DeGray S."/>
            <person name="DeMaso C."/>
            <person name="Dhargay N."/>
            <person name="Dooley K."/>
            <person name="Dooley E."/>
            <person name="Doricent M."/>
            <person name="Dorje P."/>
            <person name="Dorjee K."/>
            <person name="Dupes A."/>
            <person name="Elong R."/>
            <person name="Falk J."/>
            <person name="Farina A."/>
            <person name="Faro S."/>
            <person name="Ferguson D."/>
            <person name="Fisher S."/>
            <person name="Foley C.D."/>
            <person name="Franke A."/>
            <person name="Friedrich D."/>
            <person name="Gadbois L."/>
            <person name="Gearin G."/>
            <person name="Gearin C.R."/>
            <person name="Giannoukos G."/>
            <person name="Goode T."/>
            <person name="Graham J."/>
            <person name="Grandbois E."/>
            <person name="Grewal S."/>
            <person name="Gyaltsen K."/>
            <person name="Hafez N."/>
            <person name="Hagos B."/>
            <person name="Hall J."/>
            <person name="Henson C."/>
            <person name="Hollinger A."/>
            <person name="Honan T."/>
            <person name="Huard M.D."/>
            <person name="Hughes L."/>
            <person name="Hurhula B."/>
            <person name="Husby M.E."/>
            <person name="Kamat A."/>
            <person name="Kanga B."/>
            <person name="Kashin S."/>
            <person name="Khazanovich D."/>
            <person name="Kisner P."/>
            <person name="Lance K."/>
            <person name="Lara M."/>
            <person name="Lee W."/>
            <person name="Lennon N."/>
            <person name="Letendre F."/>
            <person name="LeVine R."/>
            <person name="Lipovsky A."/>
            <person name="Liu X."/>
            <person name="Liu J."/>
            <person name="Liu S."/>
            <person name="Lokyitsang T."/>
            <person name="Lokyitsang Y."/>
            <person name="Lubonja R."/>
            <person name="Lui A."/>
            <person name="MacDonald P."/>
            <person name="Magnisalis V."/>
            <person name="Maru K."/>
            <person name="Matthews C."/>
            <person name="McCusker W."/>
            <person name="McDonough S."/>
            <person name="Mehta T."/>
            <person name="Meldrim J."/>
            <person name="Meneus L."/>
            <person name="Mihai O."/>
            <person name="Mihalev A."/>
            <person name="Mihova T."/>
            <person name="Mittelman R."/>
            <person name="Mlenga V."/>
            <person name="Montmayeur A."/>
            <person name="Mulrain L."/>
            <person name="Navidi A."/>
            <person name="Naylor J."/>
            <person name="Negash T."/>
            <person name="Nguyen T."/>
            <person name="Nguyen N."/>
            <person name="Nicol R."/>
            <person name="Norbu C."/>
            <person name="Norbu N."/>
            <person name="Novod N."/>
            <person name="O'Neill B."/>
            <person name="Osman S."/>
            <person name="Markiewicz E."/>
            <person name="Oyono O.L."/>
            <person name="Patti C."/>
            <person name="Phunkhang P."/>
            <person name="Pierre F."/>
            <person name="Priest M."/>
            <person name="Raghuraman S."/>
            <person name="Rege F."/>
            <person name="Reyes R."/>
            <person name="Rise C."/>
            <person name="Rogov P."/>
            <person name="Ross K."/>
            <person name="Ryan E."/>
            <person name="Settipalli S."/>
            <person name="Shea T."/>
            <person name="Sherpa N."/>
            <person name="Shi L."/>
            <person name="Shih D."/>
            <person name="Sparrow T."/>
            <person name="Spaulding J."/>
            <person name="Stalker J."/>
            <person name="Stange-Thomann N."/>
            <person name="Stavropoulos S."/>
            <person name="Stone C."/>
            <person name="Strader C."/>
            <person name="Tesfaye S."/>
            <person name="Thomson T."/>
            <person name="Thoulutsang Y."/>
            <person name="Thoulutsang D."/>
            <person name="Topham K."/>
            <person name="Topping I."/>
            <person name="Tsamla T."/>
            <person name="Vassiliev H."/>
            <person name="Vo A."/>
            <person name="Wangchuk T."/>
            <person name="Wangdi T."/>
            <person name="Weiand M."/>
            <person name="Wilkinson J."/>
            <person name="Wilson A."/>
            <person name="Yadav S."/>
            <person name="Young G."/>
            <person name="Yu Q."/>
            <person name="Zembek L."/>
            <person name="Zhong D."/>
            <person name="Zimmer A."/>
            <person name="Zwirko Z."/>
            <person name="Jaffe D.B."/>
            <person name="Alvarez P."/>
            <person name="Brockman W."/>
            <person name="Butler J."/>
            <person name="Chin C."/>
            <person name="Gnerre S."/>
            <person name="Grabherr M."/>
            <person name="Kleber M."/>
            <person name="Mauceli E."/>
            <person name="MacCallum I."/>
        </authorList>
    </citation>
    <scope>NUCLEOTIDE SEQUENCE [LARGE SCALE GENOMIC DNA]</scope>
    <source>
        <strain evidence="3">Tucson 14030-0811.24</strain>
    </source>
</reference>
<dbReference type="InParanoid" id="A0A0Q9WV20"/>
<sequence>MTKLHRANRSAPAATAVPAATVVPTT</sequence>